<protein>
    <recommendedName>
        <fullName evidence="1">4Fe-4S Wbl-type domain-containing protein</fullName>
    </recommendedName>
</protein>
<dbReference type="AlphaFoldDB" id="A0A4S4F4H8"/>
<evidence type="ECO:0000259" key="1">
    <source>
        <dbReference type="PROSITE" id="PS51674"/>
    </source>
</evidence>
<proteinExistence type="predicted"/>
<sequence length="178" mass="20483">MSGRFRPVCAEVMQRDAILADRMWSAVVGLTQDEPADLELKAEARRLCMACPIRMQCVTSGLPVGTTRDDPTILGGLDARQRYHLQRIVARALGAPDDLRGVGRLRIQEWLTRHPEAIDEAIESRREYMRSIKHRHRSVVDRRRTEYRLGLAERECGLRDLVQGELDLFPTKRRTDIH</sequence>
<dbReference type="Proteomes" id="UP000306798">
    <property type="component" value="Unassembled WGS sequence"/>
</dbReference>
<accession>A0A4S4F4H8</accession>
<dbReference type="PROSITE" id="PS51674">
    <property type="entry name" value="4FE4S_WBL"/>
    <property type="match status" value="1"/>
</dbReference>
<reference evidence="2 3" key="1">
    <citation type="submission" date="2019-04" db="EMBL/GenBank/DDBJ databases">
        <title>Microbes associate with the intestines of laboratory mice.</title>
        <authorList>
            <person name="Navarre W."/>
            <person name="Wong E."/>
            <person name="Huang K.C."/>
            <person name="Tropini C."/>
            <person name="Ng K."/>
            <person name="Yu B."/>
        </authorList>
    </citation>
    <scope>NUCLEOTIDE SEQUENCE [LARGE SCALE GENOMIC DNA]</scope>
    <source>
        <strain evidence="2 3">NM87_A27A</strain>
    </source>
</reference>
<dbReference type="RefSeq" id="WP_136511595.1">
    <property type="nucleotide sequence ID" value="NZ_SSTF01000024.1"/>
</dbReference>
<dbReference type="Pfam" id="PF02467">
    <property type="entry name" value="Whib"/>
    <property type="match status" value="1"/>
</dbReference>
<feature type="domain" description="4Fe-4S Wbl-type" evidence="1">
    <location>
        <begin position="8"/>
        <end position="84"/>
    </location>
</feature>
<name>A0A4S4F4H8_9BIFI</name>
<organism evidence="2 3">
    <name type="scientific">Bifidobacterium pseudolongum</name>
    <dbReference type="NCBI Taxonomy" id="1694"/>
    <lineage>
        <taxon>Bacteria</taxon>
        <taxon>Bacillati</taxon>
        <taxon>Actinomycetota</taxon>
        <taxon>Actinomycetes</taxon>
        <taxon>Bifidobacteriales</taxon>
        <taxon>Bifidobacteriaceae</taxon>
        <taxon>Bifidobacterium</taxon>
    </lineage>
</organism>
<dbReference type="InterPro" id="IPR034768">
    <property type="entry name" value="4FE4S_WBL"/>
</dbReference>
<evidence type="ECO:0000313" key="2">
    <source>
        <dbReference type="EMBL" id="THG24538.1"/>
    </source>
</evidence>
<evidence type="ECO:0000313" key="3">
    <source>
        <dbReference type="Proteomes" id="UP000306798"/>
    </source>
</evidence>
<comment type="caution">
    <text evidence="2">The sequence shown here is derived from an EMBL/GenBank/DDBJ whole genome shotgun (WGS) entry which is preliminary data.</text>
</comment>
<dbReference type="EMBL" id="SSTF01000024">
    <property type="protein sequence ID" value="THG24538.1"/>
    <property type="molecule type" value="Genomic_DNA"/>
</dbReference>
<gene>
    <name evidence="2" type="ORF">E5991_07900</name>
</gene>